<reference evidence="3" key="1">
    <citation type="journal article" date="2019" name="Curr. Biol.">
        <title>Genome Sequence of Striga asiatica Provides Insight into the Evolution of Plant Parasitism.</title>
        <authorList>
            <person name="Yoshida S."/>
            <person name="Kim S."/>
            <person name="Wafula E.K."/>
            <person name="Tanskanen J."/>
            <person name="Kim Y.M."/>
            <person name="Honaas L."/>
            <person name="Yang Z."/>
            <person name="Spallek T."/>
            <person name="Conn C.E."/>
            <person name="Ichihashi Y."/>
            <person name="Cheong K."/>
            <person name="Cui S."/>
            <person name="Der J.P."/>
            <person name="Gundlach H."/>
            <person name="Jiao Y."/>
            <person name="Hori C."/>
            <person name="Ishida J.K."/>
            <person name="Kasahara H."/>
            <person name="Kiba T."/>
            <person name="Kim M.S."/>
            <person name="Koo N."/>
            <person name="Laohavisit A."/>
            <person name="Lee Y.H."/>
            <person name="Lumba S."/>
            <person name="McCourt P."/>
            <person name="Mortimer J.C."/>
            <person name="Mutuku J.M."/>
            <person name="Nomura T."/>
            <person name="Sasaki-Sekimoto Y."/>
            <person name="Seto Y."/>
            <person name="Wang Y."/>
            <person name="Wakatake T."/>
            <person name="Sakakibara H."/>
            <person name="Demura T."/>
            <person name="Yamaguchi S."/>
            <person name="Yoneyama K."/>
            <person name="Manabe R.I."/>
            <person name="Nelson D.C."/>
            <person name="Schulman A.H."/>
            <person name="Timko M.P."/>
            <person name="dePamphilis C.W."/>
            <person name="Choi D."/>
            <person name="Shirasu K."/>
        </authorList>
    </citation>
    <scope>NUCLEOTIDE SEQUENCE [LARGE SCALE GENOMIC DNA]</scope>
    <source>
        <strain evidence="3">cv. UVA1</strain>
    </source>
</reference>
<evidence type="ECO:0000313" key="2">
    <source>
        <dbReference type="EMBL" id="GER52481.1"/>
    </source>
</evidence>
<feature type="compositionally biased region" description="Polar residues" evidence="1">
    <location>
        <begin position="34"/>
        <end position="43"/>
    </location>
</feature>
<feature type="compositionally biased region" description="Low complexity" evidence="1">
    <location>
        <begin position="12"/>
        <end position="26"/>
    </location>
</feature>
<dbReference type="PANTHER" id="PTHR22844:SF340">
    <property type="entry name" value="OS01G0946100 PROTEIN"/>
    <property type="match status" value="1"/>
</dbReference>
<protein>
    <submittedName>
        <fullName evidence="2">Transducin/WD40 repeat-like superfamily protein</fullName>
    </submittedName>
</protein>
<comment type="caution">
    <text evidence="2">The sequence shown here is derived from an EMBL/GenBank/DDBJ whole genome shotgun (WGS) entry which is preliminary data.</text>
</comment>
<sequence length="176" mass="19995">MLKKSVNHNTILSPPLSSPSSNPSSLTTEEPDESPSNSFHSYSPPNQKIPFSQPYKSLAILKGHVAPVSSLALCGEFLISASQSRDTIVWQNPQLKFFTRFGHGDGSVKSLVALGHKIFTAYQDGKIRIDWRWICNFLAAESRATEVSSSGLLMWRRESLRWRRRRWYWPMVDGDR</sequence>
<gene>
    <name evidence="2" type="ORF">STAS_29916</name>
</gene>
<evidence type="ECO:0000256" key="1">
    <source>
        <dbReference type="SAM" id="MobiDB-lite"/>
    </source>
</evidence>
<dbReference type="InterPro" id="IPR015943">
    <property type="entry name" value="WD40/YVTN_repeat-like_dom_sf"/>
</dbReference>
<dbReference type="EMBL" id="BKCP01010403">
    <property type="protein sequence ID" value="GER52481.1"/>
    <property type="molecule type" value="Genomic_DNA"/>
</dbReference>
<dbReference type="InterPro" id="IPR036322">
    <property type="entry name" value="WD40_repeat_dom_sf"/>
</dbReference>
<dbReference type="PANTHER" id="PTHR22844">
    <property type="entry name" value="F-BOX AND WD40 DOMAIN PROTEIN"/>
    <property type="match status" value="1"/>
</dbReference>
<dbReference type="OrthoDB" id="674604at2759"/>
<dbReference type="InterPro" id="IPR045182">
    <property type="entry name" value="JINGUBANG-like"/>
</dbReference>
<dbReference type="Proteomes" id="UP000325081">
    <property type="component" value="Unassembled WGS sequence"/>
</dbReference>
<name>A0A5A7R863_STRAF</name>
<organism evidence="2 3">
    <name type="scientific">Striga asiatica</name>
    <name type="common">Asiatic witchweed</name>
    <name type="synonym">Buchnera asiatica</name>
    <dbReference type="NCBI Taxonomy" id="4170"/>
    <lineage>
        <taxon>Eukaryota</taxon>
        <taxon>Viridiplantae</taxon>
        <taxon>Streptophyta</taxon>
        <taxon>Embryophyta</taxon>
        <taxon>Tracheophyta</taxon>
        <taxon>Spermatophyta</taxon>
        <taxon>Magnoliopsida</taxon>
        <taxon>eudicotyledons</taxon>
        <taxon>Gunneridae</taxon>
        <taxon>Pentapetalae</taxon>
        <taxon>asterids</taxon>
        <taxon>lamiids</taxon>
        <taxon>Lamiales</taxon>
        <taxon>Orobanchaceae</taxon>
        <taxon>Buchnereae</taxon>
        <taxon>Striga</taxon>
    </lineage>
</organism>
<accession>A0A5A7R863</accession>
<feature type="region of interest" description="Disordered" evidence="1">
    <location>
        <begin position="1"/>
        <end position="43"/>
    </location>
</feature>
<evidence type="ECO:0000313" key="3">
    <source>
        <dbReference type="Proteomes" id="UP000325081"/>
    </source>
</evidence>
<keyword evidence="3" id="KW-1185">Reference proteome</keyword>
<dbReference type="SUPFAM" id="SSF50978">
    <property type="entry name" value="WD40 repeat-like"/>
    <property type="match status" value="1"/>
</dbReference>
<dbReference type="AlphaFoldDB" id="A0A5A7R863"/>
<proteinExistence type="predicted"/>
<dbReference type="Gene3D" id="2.130.10.10">
    <property type="entry name" value="YVTN repeat-like/Quinoprotein amine dehydrogenase"/>
    <property type="match status" value="1"/>
</dbReference>